<dbReference type="Proteomes" id="UP000007978">
    <property type="component" value="Chromosome 1"/>
</dbReference>
<dbReference type="EMBL" id="AFNW01000328">
    <property type="protein sequence ID" value="EKJ69746.1"/>
    <property type="molecule type" value="Genomic_DNA"/>
</dbReference>
<evidence type="ECO:0000313" key="2">
    <source>
        <dbReference type="EMBL" id="EKJ69746.1"/>
    </source>
</evidence>
<dbReference type="InterPro" id="IPR006598">
    <property type="entry name" value="CAP10"/>
</dbReference>
<reference evidence="2 3" key="1">
    <citation type="journal article" date="2012" name="PLoS Pathog.">
        <title>Comparative pathogenomics reveals horizontally acquired novel virulence genes in fungi infecting cereal hosts.</title>
        <authorList>
            <person name="Gardiner D.M."/>
            <person name="McDonald M.C."/>
            <person name="Covarelli L."/>
            <person name="Solomon P.S."/>
            <person name="Rusu A.G."/>
            <person name="Marshall M."/>
            <person name="Kazan K."/>
            <person name="Chakraborty S."/>
            <person name="McDonald B.A."/>
            <person name="Manners J.M."/>
        </authorList>
    </citation>
    <scope>NUCLEOTIDE SEQUENCE [LARGE SCALE GENOMIC DNA]</scope>
    <source>
        <strain evidence="2 3">CS3096</strain>
    </source>
</reference>
<dbReference type="PANTHER" id="PTHR12203">
    <property type="entry name" value="KDEL LYS-ASP-GLU-LEU CONTAINING - RELATED"/>
    <property type="match status" value="1"/>
</dbReference>
<dbReference type="AlphaFoldDB" id="K3UDW8"/>
<evidence type="ECO:0000313" key="3">
    <source>
        <dbReference type="Proteomes" id="UP000007978"/>
    </source>
</evidence>
<name>K3UDW8_FUSPC</name>
<proteinExistence type="predicted"/>
<dbReference type="HOGENOM" id="CLU_005027_2_2_1"/>
<dbReference type="KEGG" id="fpu:FPSE_10062"/>
<accession>K3UDW8</accession>
<sequence>MIHQAQNAAIQTFGDAQPHPAEILAGRAMEKFKTMARNQSDTYEAAVAEYKRRYHIDPPPGFKDWFQFARHHESPIIDEFDMISSSISPFLKLSGQDVAEAMNQLYKTSRSEVWFCEFVGRTSEMKCKHPHRSYDRHYSLLFNRLLHNLPGVLPNVKLLINHFDEPRMMIPLAKGDGEKHLTLTNMAQQPTWDILTKSCSATKVRTNERIHGLPFVQDHLVNSDLCKHPEYKHLQGAFVSPQTFPLIEGLVPVLSTGAYSTMGDILFPSPAYIEKEFQYDSSRDMLWSKKKDNLYWRGSTTGGHAHDGRWRDFQRQRFVGMTQNLGHQKHSYMRKEDDSITTVESGLLNGRLFDVGFTRIFQCDKKFCRDQSTYFDVKSWADKDKAFGSKLAFDLDGNGISGRYYKLLSSNCLPLKQTLLREWHDERLMPWVHYIPVSQSLKELPELVTYLTTTERGQRLAADIANRGKEWMGKAIREVDMTVYLYRLLLELARLQDPEREAF</sequence>
<gene>
    <name evidence="2" type="ORF">FPSE_10062</name>
</gene>
<comment type="caution">
    <text evidence="2">The sequence shown here is derived from an EMBL/GenBank/DDBJ whole genome shotgun (WGS) entry which is preliminary data.</text>
</comment>
<keyword evidence="3" id="KW-1185">Reference proteome</keyword>
<dbReference type="RefSeq" id="XP_009261454.1">
    <property type="nucleotide sequence ID" value="XM_009263179.1"/>
</dbReference>
<dbReference type="SMART" id="SM00672">
    <property type="entry name" value="CAP10"/>
    <property type="match status" value="1"/>
</dbReference>
<dbReference type="Pfam" id="PF05686">
    <property type="entry name" value="Glyco_transf_90"/>
    <property type="match status" value="1"/>
</dbReference>
<protein>
    <recommendedName>
        <fullName evidence="1">Glycosyl transferase CAP10 domain-containing protein</fullName>
    </recommendedName>
</protein>
<evidence type="ECO:0000259" key="1">
    <source>
        <dbReference type="SMART" id="SM00672"/>
    </source>
</evidence>
<organism evidence="2 3">
    <name type="scientific">Fusarium pseudograminearum (strain CS3096)</name>
    <name type="common">Wheat and barley crown-rot fungus</name>
    <dbReference type="NCBI Taxonomy" id="1028729"/>
    <lineage>
        <taxon>Eukaryota</taxon>
        <taxon>Fungi</taxon>
        <taxon>Dikarya</taxon>
        <taxon>Ascomycota</taxon>
        <taxon>Pezizomycotina</taxon>
        <taxon>Sordariomycetes</taxon>
        <taxon>Hypocreomycetidae</taxon>
        <taxon>Hypocreales</taxon>
        <taxon>Nectriaceae</taxon>
        <taxon>Fusarium</taxon>
    </lineage>
</organism>
<dbReference type="InterPro" id="IPR051091">
    <property type="entry name" value="O-Glucosyltr/Glycosyltrsf_90"/>
</dbReference>
<dbReference type="PANTHER" id="PTHR12203:SF61">
    <property type="entry name" value="CAPSULE PROTEIN"/>
    <property type="match status" value="1"/>
</dbReference>
<dbReference type="GeneID" id="20368679"/>
<feature type="domain" description="Glycosyl transferase CAP10" evidence="1">
    <location>
        <begin position="209"/>
        <end position="499"/>
    </location>
</feature>
<dbReference type="OrthoDB" id="202415at2759"/>
<dbReference type="eggNOG" id="ENOG502S14Y">
    <property type="taxonomic scope" value="Eukaryota"/>
</dbReference>